<dbReference type="RefSeq" id="XP_502140.3">
    <property type="nucleotide sequence ID" value="XM_502140.3"/>
</dbReference>
<dbReference type="VEuPathDB" id="FungiDB:YALI0_C22506g"/>
<evidence type="ECO:0008006" key="4">
    <source>
        <dbReference type="Google" id="ProtNLM"/>
    </source>
</evidence>
<proteinExistence type="predicted"/>
<name>A0A1D8NC96_YARLL</name>
<dbReference type="GeneID" id="2909661"/>
<feature type="region of interest" description="Disordered" evidence="1">
    <location>
        <begin position="92"/>
        <end position="192"/>
    </location>
</feature>
<evidence type="ECO:0000313" key="2">
    <source>
        <dbReference type="EMBL" id="AOW03258.1"/>
    </source>
</evidence>
<dbReference type="KEGG" id="yli:2909661"/>
<gene>
    <name evidence="2" type="ORF">YALI1_C30936g</name>
</gene>
<protein>
    <recommendedName>
        <fullName evidence="4">BTB domain-containing protein</fullName>
    </recommendedName>
</protein>
<feature type="compositionally biased region" description="Basic and acidic residues" evidence="1">
    <location>
        <begin position="140"/>
        <end position="164"/>
    </location>
</feature>
<sequence>MTDYDEDYYYGAGPNHSHYYMPPENTFEYMPVGAPYPGPHPHMGAPYPMAPPPGPPPGPHHMGQYMGQHQRQPSYGARYEMGMGYYVPMVFEPTPEPEPEQKGPGPATKGQAPKEESKKAGQFSTGYTDSVLATTTSETPNEKHKNDAKDAKKQTQADESKDTAETSQDLESDSKSVENESNYKSQSESDKLASKLAQKELVKQQKLEHQQRQKDATIDYIQGVFASKTLTDTTLTINSVSVPVHAIFAARSKVLGDKLTNDQSDGLKLTVVDPGNWINEAAVNCVVATLYGLPLPSQMRQGQWFGAFLVSEALGLGHVSVEIETALKKQLVNTQATITALNSIVQRCLQGGKGFASNSSSLPDQLINQKQSRELSALFSFLMACLGSLTQSTVSELSTSSIIKSPFALYKVIMETSELLEGNTMEKYSLAKKLIQPRQKSHPGYQDVAVLAFSSDKDGLEIRRKKM</sequence>
<evidence type="ECO:0000256" key="1">
    <source>
        <dbReference type="SAM" id="MobiDB-lite"/>
    </source>
</evidence>
<reference evidence="2 3" key="1">
    <citation type="journal article" date="2016" name="PLoS ONE">
        <title>Sequence Assembly of Yarrowia lipolytica Strain W29/CLIB89 Shows Transposable Element Diversity.</title>
        <authorList>
            <person name="Magnan C."/>
            <person name="Yu J."/>
            <person name="Chang I."/>
            <person name="Jahn E."/>
            <person name="Kanomata Y."/>
            <person name="Wu J."/>
            <person name="Zeller M."/>
            <person name="Oakes M."/>
            <person name="Baldi P."/>
            <person name="Sandmeyer S."/>
        </authorList>
    </citation>
    <scope>NUCLEOTIDE SEQUENCE [LARGE SCALE GENOMIC DNA]</scope>
    <source>
        <strain evidence="3">CLIB89(W29)</strain>
    </source>
</reference>
<organism evidence="2 3">
    <name type="scientific">Yarrowia lipolytica</name>
    <name type="common">Candida lipolytica</name>
    <dbReference type="NCBI Taxonomy" id="4952"/>
    <lineage>
        <taxon>Eukaryota</taxon>
        <taxon>Fungi</taxon>
        <taxon>Dikarya</taxon>
        <taxon>Ascomycota</taxon>
        <taxon>Saccharomycotina</taxon>
        <taxon>Dipodascomycetes</taxon>
        <taxon>Dipodascales</taxon>
        <taxon>Dipodascales incertae sedis</taxon>
        <taxon>Yarrowia</taxon>
    </lineage>
</organism>
<dbReference type="VEuPathDB" id="FungiDB:YALI1_C30936g"/>
<dbReference type="AlphaFoldDB" id="A0A1D8NC96"/>
<dbReference type="EMBL" id="CP017555">
    <property type="protein sequence ID" value="AOW03258.1"/>
    <property type="molecule type" value="Genomic_DNA"/>
</dbReference>
<feature type="compositionally biased region" description="Polar residues" evidence="1">
    <location>
        <begin position="122"/>
        <end position="139"/>
    </location>
</feature>
<accession>A0A1D8NC96</accession>
<evidence type="ECO:0000313" key="3">
    <source>
        <dbReference type="Proteomes" id="UP000182444"/>
    </source>
</evidence>
<dbReference type="Proteomes" id="UP000182444">
    <property type="component" value="Chromosome 1C"/>
</dbReference>